<dbReference type="InterPro" id="IPR003736">
    <property type="entry name" value="PAAI_dom"/>
</dbReference>
<evidence type="ECO:0000256" key="2">
    <source>
        <dbReference type="ARBA" id="ARBA00022801"/>
    </source>
</evidence>
<protein>
    <submittedName>
        <fullName evidence="4">PaaI thioesterase</fullName>
    </submittedName>
</protein>
<organism evidence="4 5">
    <name type="scientific">Algimonas porphyrae</name>
    <dbReference type="NCBI Taxonomy" id="1128113"/>
    <lineage>
        <taxon>Bacteria</taxon>
        <taxon>Pseudomonadati</taxon>
        <taxon>Pseudomonadota</taxon>
        <taxon>Alphaproteobacteria</taxon>
        <taxon>Maricaulales</taxon>
        <taxon>Robiginitomaculaceae</taxon>
        <taxon>Algimonas</taxon>
    </lineage>
</organism>
<gene>
    <name evidence="4" type="ORF">GCM10007854_26590</name>
</gene>
<proteinExistence type="inferred from homology"/>
<keyword evidence="2" id="KW-0378">Hydrolase</keyword>
<sequence length="119" mass="12709">MEPIFARIAADQYALGTQLRAEHCNSRGLVHGGFIATLADNAMGLTCGLALMAGGRTIRNMVTVNLSIDYVGQAQIGDWLQTDSRVVKLGRSLAFVETHLLSGATIVSRASATFKIKTD</sequence>
<reference evidence="4" key="2">
    <citation type="submission" date="2023-01" db="EMBL/GenBank/DDBJ databases">
        <title>Draft genome sequence of Algimonas porphyrae strain NBRC 108216.</title>
        <authorList>
            <person name="Sun Q."/>
            <person name="Mori K."/>
        </authorList>
    </citation>
    <scope>NUCLEOTIDE SEQUENCE</scope>
    <source>
        <strain evidence="4">NBRC 108216</strain>
    </source>
</reference>
<evidence type="ECO:0000313" key="4">
    <source>
        <dbReference type="EMBL" id="GLQ21704.1"/>
    </source>
</evidence>
<dbReference type="PANTHER" id="PTHR21660:SF1">
    <property type="entry name" value="ACYL-COENZYME A THIOESTERASE 13"/>
    <property type="match status" value="1"/>
</dbReference>
<evidence type="ECO:0000313" key="5">
    <source>
        <dbReference type="Proteomes" id="UP001161390"/>
    </source>
</evidence>
<dbReference type="EMBL" id="BSNJ01000005">
    <property type="protein sequence ID" value="GLQ21704.1"/>
    <property type="molecule type" value="Genomic_DNA"/>
</dbReference>
<dbReference type="InterPro" id="IPR006683">
    <property type="entry name" value="Thioestr_dom"/>
</dbReference>
<dbReference type="PANTHER" id="PTHR21660">
    <property type="entry name" value="THIOESTERASE SUPERFAMILY MEMBER-RELATED"/>
    <property type="match status" value="1"/>
</dbReference>
<dbReference type="CDD" id="cd03443">
    <property type="entry name" value="PaaI_thioesterase"/>
    <property type="match status" value="1"/>
</dbReference>
<dbReference type="SUPFAM" id="SSF54637">
    <property type="entry name" value="Thioesterase/thiol ester dehydrase-isomerase"/>
    <property type="match status" value="1"/>
</dbReference>
<dbReference type="NCBIfam" id="TIGR00369">
    <property type="entry name" value="unchar_dom_1"/>
    <property type="match status" value="1"/>
</dbReference>
<comment type="similarity">
    <text evidence="1">Belongs to the thioesterase PaaI family.</text>
</comment>
<dbReference type="Pfam" id="PF03061">
    <property type="entry name" value="4HBT"/>
    <property type="match status" value="1"/>
</dbReference>
<dbReference type="InterPro" id="IPR029069">
    <property type="entry name" value="HotDog_dom_sf"/>
</dbReference>
<name>A0ABQ5V4P7_9PROT</name>
<reference evidence="4" key="1">
    <citation type="journal article" date="2014" name="Int. J. Syst. Evol. Microbiol.">
        <title>Complete genome of a new Firmicutes species belonging to the dominant human colonic microbiota ('Ruminococcus bicirculans') reveals two chromosomes and a selective capacity to utilize plant glucans.</title>
        <authorList>
            <consortium name="NISC Comparative Sequencing Program"/>
            <person name="Wegmann U."/>
            <person name="Louis P."/>
            <person name="Goesmann A."/>
            <person name="Henrissat B."/>
            <person name="Duncan S.H."/>
            <person name="Flint H.J."/>
        </authorList>
    </citation>
    <scope>NUCLEOTIDE SEQUENCE</scope>
    <source>
        <strain evidence="4">NBRC 108216</strain>
    </source>
</reference>
<feature type="domain" description="Thioesterase" evidence="3">
    <location>
        <begin position="28"/>
        <end position="100"/>
    </location>
</feature>
<dbReference type="Gene3D" id="3.10.129.10">
    <property type="entry name" value="Hotdog Thioesterase"/>
    <property type="match status" value="1"/>
</dbReference>
<evidence type="ECO:0000259" key="3">
    <source>
        <dbReference type="Pfam" id="PF03061"/>
    </source>
</evidence>
<evidence type="ECO:0000256" key="1">
    <source>
        <dbReference type="ARBA" id="ARBA00008324"/>
    </source>
</evidence>
<accession>A0ABQ5V4P7</accession>
<comment type="caution">
    <text evidence="4">The sequence shown here is derived from an EMBL/GenBank/DDBJ whole genome shotgun (WGS) entry which is preliminary data.</text>
</comment>
<dbReference type="RefSeq" id="WP_348520192.1">
    <property type="nucleotide sequence ID" value="NZ_BSNJ01000005.1"/>
</dbReference>
<dbReference type="Proteomes" id="UP001161390">
    <property type="component" value="Unassembled WGS sequence"/>
</dbReference>
<dbReference type="InterPro" id="IPR039298">
    <property type="entry name" value="ACOT13"/>
</dbReference>
<keyword evidence="5" id="KW-1185">Reference proteome</keyword>